<evidence type="ECO:0000313" key="2">
    <source>
        <dbReference type="EMBL" id="KAF0329983.1"/>
    </source>
</evidence>
<feature type="region of interest" description="Disordered" evidence="1">
    <location>
        <begin position="53"/>
        <end position="106"/>
    </location>
</feature>
<evidence type="ECO:0000313" key="3">
    <source>
        <dbReference type="Proteomes" id="UP000434172"/>
    </source>
</evidence>
<evidence type="ECO:0000256" key="1">
    <source>
        <dbReference type="SAM" id="MobiDB-lite"/>
    </source>
</evidence>
<dbReference type="OrthoDB" id="3034873at2759"/>
<reference evidence="2 3" key="1">
    <citation type="submission" date="2019-12" db="EMBL/GenBank/DDBJ databases">
        <title>A genome sequence resource for the geographically widespread anthracnose pathogen Colletotrichum asianum.</title>
        <authorList>
            <person name="Meng Y."/>
        </authorList>
    </citation>
    <scope>NUCLEOTIDE SEQUENCE [LARGE SCALE GENOMIC DNA]</scope>
    <source>
        <strain evidence="2 3">ICMP 18580</strain>
    </source>
</reference>
<name>A0A8H3WL04_9PEZI</name>
<dbReference type="EMBL" id="WOWK01000009">
    <property type="protein sequence ID" value="KAF0329983.1"/>
    <property type="molecule type" value="Genomic_DNA"/>
</dbReference>
<proteinExistence type="predicted"/>
<comment type="caution">
    <text evidence="2">The sequence shown here is derived from an EMBL/GenBank/DDBJ whole genome shotgun (WGS) entry which is preliminary data.</text>
</comment>
<dbReference type="Proteomes" id="UP000434172">
    <property type="component" value="Unassembled WGS sequence"/>
</dbReference>
<organism evidence="2 3">
    <name type="scientific">Colletotrichum asianum</name>
    <dbReference type="NCBI Taxonomy" id="702518"/>
    <lineage>
        <taxon>Eukaryota</taxon>
        <taxon>Fungi</taxon>
        <taxon>Dikarya</taxon>
        <taxon>Ascomycota</taxon>
        <taxon>Pezizomycotina</taxon>
        <taxon>Sordariomycetes</taxon>
        <taxon>Hypocreomycetidae</taxon>
        <taxon>Glomerellales</taxon>
        <taxon>Glomerellaceae</taxon>
        <taxon>Colletotrichum</taxon>
        <taxon>Colletotrichum gloeosporioides species complex</taxon>
    </lineage>
</organism>
<accession>A0A8H3WL04</accession>
<protein>
    <submittedName>
        <fullName evidence="2">Uncharacterized protein</fullName>
    </submittedName>
</protein>
<gene>
    <name evidence="2" type="ORF">GQ607_002750</name>
</gene>
<keyword evidence="3" id="KW-1185">Reference proteome</keyword>
<sequence>MADIASLKALMLLARSQSTTIHFSLETSYGLVLEYQSGKQLCLHLKDSTTASSTQISTQSHPEGLEYEPSSGSKPPVVPDSRPDDLSKAQLDSVGPGQQTPKPGYRYLIDPDYGTSALWYRPKWPGNPGGEFHIDLRSLKYRYSSAWIEAFEKWERRWTEAFKAQECHLGSYKEPFPDLEERKTWFVEGALLAAWLVLQNDVDQVAYDPDDGIFELRRDGLEETLAGMLYDLTDGLKIKEESDAD</sequence>
<dbReference type="AlphaFoldDB" id="A0A8H3WL04"/>